<keyword evidence="1" id="KW-0812">Transmembrane</keyword>
<evidence type="ECO:0000313" key="2">
    <source>
        <dbReference type="EMBL" id="OGM21588.1"/>
    </source>
</evidence>
<feature type="transmembrane region" description="Helical" evidence="1">
    <location>
        <begin position="56"/>
        <end position="76"/>
    </location>
</feature>
<keyword evidence="1" id="KW-0472">Membrane</keyword>
<dbReference type="AlphaFoldDB" id="A0A1F7Y4K8"/>
<accession>A0A1F7Y4K8</accession>
<gene>
    <name evidence="2" type="ORF">A2771_01220</name>
</gene>
<feature type="transmembrane region" description="Helical" evidence="1">
    <location>
        <begin position="205"/>
        <end position="225"/>
    </location>
</feature>
<feature type="transmembrane region" description="Helical" evidence="1">
    <location>
        <begin position="146"/>
        <end position="166"/>
    </location>
</feature>
<evidence type="ECO:0000313" key="3">
    <source>
        <dbReference type="Proteomes" id="UP000176741"/>
    </source>
</evidence>
<feature type="transmembrane region" description="Helical" evidence="1">
    <location>
        <begin position="237"/>
        <end position="255"/>
    </location>
</feature>
<organism evidence="2 3">
    <name type="scientific">Candidatus Woesebacteria bacterium RIFCSPHIGHO2_01_FULL_38_26b</name>
    <dbReference type="NCBI Taxonomy" id="1802491"/>
    <lineage>
        <taxon>Bacteria</taxon>
        <taxon>Candidatus Woeseibacteriota</taxon>
    </lineage>
</organism>
<dbReference type="Proteomes" id="UP000176741">
    <property type="component" value="Unassembled WGS sequence"/>
</dbReference>
<sequence>MSKRKKFILTSIVTSLGFLGIQLLPESFRILSIAALGLLTTLLFIWSLWEGLGLNLTLLTLVLPFYFTVGVGLFWFLLPVSIITRVPILVLFGFGIYALCLTANIYTVAAIRTIALMRAARGVGFVLTLLTFFLIFDTLLSLHWPVYYSSFLVMLTSFPLYYQGYWSIVINKTFTKDVFLVSAVSSLMIGEIAASLFFWPVTVVVGSLFLTLTAYVLLGLGQAKIEGRLFSQTIKEYLILGFFVFIGMFIATSWSR</sequence>
<keyword evidence="1" id="KW-1133">Transmembrane helix</keyword>
<dbReference type="InterPro" id="IPR043715">
    <property type="entry name" value="DUF5656"/>
</dbReference>
<reference evidence="2 3" key="1">
    <citation type="journal article" date="2016" name="Nat. Commun.">
        <title>Thousands of microbial genomes shed light on interconnected biogeochemical processes in an aquifer system.</title>
        <authorList>
            <person name="Anantharaman K."/>
            <person name="Brown C.T."/>
            <person name="Hug L.A."/>
            <person name="Sharon I."/>
            <person name="Castelle C.J."/>
            <person name="Probst A.J."/>
            <person name="Thomas B.C."/>
            <person name="Singh A."/>
            <person name="Wilkins M.J."/>
            <person name="Karaoz U."/>
            <person name="Brodie E.L."/>
            <person name="Williams K.H."/>
            <person name="Hubbard S.S."/>
            <person name="Banfield J.F."/>
        </authorList>
    </citation>
    <scope>NUCLEOTIDE SEQUENCE [LARGE SCALE GENOMIC DNA]</scope>
</reference>
<dbReference type="Pfam" id="PF18900">
    <property type="entry name" value="DUF5656"/>
    <property type="match status" value="1"/>
</dbReference>
<proteinExistence type="predicted"/>
<feature type="transmembrane region" description="Helical" evidence="1">
    <location>
        <begin position="30"/>
        <end position="49"/>
    </location>
</feature>
<evidence type="ECO:0000256" key="1">
    <source>
        <dbReference type="SAM" id="Phobius"/>
    </source>
</evidence>
<feature type="transmembrane region" description="Helical" evidence="1">
    <location>
        <begin position="88"/>
        <end position="111"/>
    </location>
</feature>
<comment type="caution">
    <text evidence="2">The sequence shown here is derived from an EMBL/GenBank/DDBJ whole genome shotgun (WGS) entry which is preliminary data.</text>
</comment>
<feature type="transmembrane region" description="Helical" evidence="1">
    <location>
        <begin position="178"/>
        <end position="199"/>
    </location>
</feature>
<feature type="transmembrane region" description="Helical" evidence="1">
    <location>
        <begin position="7"/>
        <end position="24"/>
    </location>
</feature>
<feature type="transmembrane region" description="Helical" evidence="1">
    <location>
        <begin position="123"/>
        <end position="140"/>
    </location>
</feature>
<protein>
    <submittedName>
        <fullName evidence="2">Uncharacterized protein</fullName>
    </submittedName>
</protein>
<dbReference type="EMBL" id="MGGD01000006">
    <property type="protein sequence ID" value="OGM21588.1"/>
    <property type="molecule type" value="Genomic_DNA"/>
</dbReference>
<name>A0A1F7Y4K8_9BACT</name>